<dbReference type="OrthoDB" id="9778341at2"/>
<keyword evidence="1" id="KW-0812">Transmembrane</keyword>
<feature type="transmembrane region" description="Helical" evidence="1">
    <location>
        <begin position="274"/>
        <end position="294"/>
    </location>
</feature>
<evidence type="ECO:0000256" key="1">
    <source>
        <dbReference type="SAM" id="Phobius"/>
    </source>
</evidence>
<dbReference type="eggNOG" id="ENOG502Z82G">
    <property type="taxonomic scope" value="Bacteria"/>
</dbReference>
<reference evidence="3" key="1">
    <citation type="submission" date="2016-11" db="EMBL/GenBank/DDBJ databases">
        <authorList>
            <person name="Varghese N."/>
            <person name="Submissions S."/>
        </authorList>
    </citation>
    <scope>NUCLEOTIDE SEQUENCE [LARGE SCALE GENOMIC DNA]</scope>
    <source>
        <strain evidence="3">DSM 19055</strain>
    </source>
</reference>
<keyword evidence="1" id="KW-1133">Transmembrane helix</keyword>
<feature type="transmembrane region" description="Helical" evidence="1">
    <location>
        <begin position="160"/>
        <end position="180"/>
    </location>
</feature>
<accession>A0A1M5VML5</accession>
<keyword evidence="3" id="KW-1185">Reference proteome</keyword>
<evidence type="ECO:0000313" key="3">
    <source>
        <dbReference type="Proteomes" id="UP000184047"/>
    </source>
</evidence>
<dbReference type="AlphaFoldDB" id="A0A1M5VML5"/>
<feature type="transmembrane region" description="Helical" evidence="1">
    <location>
        <begin position="219"/>
        <end position="237"/>
    </location>
</feature>
<name>A0A1M5VML5_9FLAO</name>
<feature type="transmembrane region" description="Helical" evidence="1">
    <location>
        <begin position="186"/>
        <end position="207"/>
    </location>
</feature>
<dbReference type="STRING" id="421058.SAMN05421866_3683"/>
<sequence length="364" mass="42434">MENNFKNFEESIKKKHSINFTPKYKEEFKTSVNEILFIAISEKTFEKLDWDIVYKDNNSIEAKRKETGWMNERWTEIITASYKNGTVLVKSESLGNEMWDVGKNSKRVKLFIYAYQETLKTFDQQALNELESEVERKNNWDDYIIPETLPKPAQTKVPNITVPIIGGLCLSLILGFTLAILSLKGLYIIVLFEFLVATAIAFVMKYLIKFSNYTDFNKLKYLLGVMIILIYILNQYFQYELILNINNLERIGFLNFLQIRFTQGFTVNKINLGWIGWIISWILQLGLTGIFLYLKIVAVLTNYIIERVPAEVVDFAFYHVVKEKSEKEIRNELAKKGWSDKRSQDEALEAIGGMQNAIELNRIK</sequence>
<dbReference type="RefSeq" id="WP_073065677.1">
    <property type="nucleotide sequence ID" value="NZ_FQWT01000006.1"/>
</dbReference>
<proteinExistence type="predicted"/>
<organism evidence="2 3">
    <name type="scientific">Chryseobacterium oranimense</name>
    <dbReference type="NCBI Taxonomy" id="421058"/>
    <lineage>
        <taxon>Bacteria</taxon>
        <taxon>Pseudomonadati</taxon>
        <taxon>Bacteroidota</taxon>
        <taxon>Flavobacteriia</taxon>
        <taxon>Flavobacteriales</taxon>
        <taxon>Weeksellaceae</taxon>
        <taxon>Chryseobacterium group</taxon>
        <taxon>Chryseobacterium</taxon>
    </lineage>
</organism>
<evidence type="ECO:0000313" key="2">
    <source>
        <dbReference type="EMBL" id="SHH76163.1"/>
    </source>
</evidence>
<dbReference type="EMBL" id="FQWT01000006">
    <property type="protein sequence ID" value="SHH76163.1"/>
    <property type="molecule type" value="Genomic_DNA"/>
</dbReference>
<gene>
    <name evidence="2" type="ORF">SAMN05421866_3683</name>
</gene>
<keyword evidence="1" id="KW-0472">Membrane</keyword>
<dbReference type="Proteomes" id="UP000184047">
    <property type="component" value="Unassembled WGS sequence"/>
</dbReference>
<protein>
    <submittedName>
        <fullName evidence="2">Uncharacterized protein</fullName>
    </submittedName>
</protein>